<evidence type="ECO:0000313" key="3">
    <source>
        <dbReference type="Proteomes" id="UP000035540"/>
    </source>
</evidence>
<keyword evidence="3" id="KW-1185">Reference proteome</keyword>
<dbReference type="Pfam" id="PF07883">
    <property type="entry name" value="Cupin_2"/>
    <property type="match status" value="1"/>
</dbReference>
<dbReference type="Gene3D" id="2.60.120.10">
    <property type="entry name" value="Jelly Rolls"/>
    <property type="match status" value="1"/>
</dbReference>
<organism evidence="2 3">
    <name type="scientific">Corynebacterium testudinoris</name>
    <dbReference type="NCBI Taxonomy" id="136857"/>
    <lineage>
        <taxon>Bacteria</taxon>
        <taxon>Bacillati</taxon>
        <taxon>Actinomycetota</taxon>
        <taxon>Actinomycetes</taxon>
        <taxon>Mycobacteriales</taxon>
        <taxon>Corynebacteriaceae</taxon>
        <taxon>Corynebacterium</taxon>
    </lineage>
</organism>
<dbReference type="InterPro" id="IPR011051">
    <property type="entry name" value="RmlC_Cupin_sf"/>
</dbReference>
<dbReference type="Proteomes" id="UP000035540">
    <property type="component" value="Chromosome"/>
</dbReference>
<dbReference type="EMBL" id="CP011545">
    <property type="protein sequence ID" value="AKK09128.1"/>
    <property type="molecule type" value="Genomic_DNA"/>
</dbReference>
<reference evidence="3" key="2">
    <citation type="submission" date="2015-05" db="EMBL/GenBank/DDBJ databases">
        <title>Complete genome sequence of Corynebacterium testudinoris DSM 44614, recovered from necrotic lesions in the mouth of a tortoise.</title>
        <authorList>
            <person name="Ruckert C."/>
            <person name="Albersmeier A."/>
            <person name="Winkler A."/>
            <person name="Tauch A."/>
        </authorList>
    </citation>
    <scope>NUCLEOTIDE SEQUENCE [LARGE SCALE GENOMIC DNA]</scope>
    <source>
        <strain evidence="3">DSM 44614</strain>
    </source>
</reference>
<name>A0A0G3HB47_9CORY</name>
<feature type="domain" description="Cupin type-2" evidence="1">
    <location>
        <begin position="59"/>
        <end position="116"/>
    </location>
</feature>
<proteinExistence type="predicted"/>
<dbReference type="InterPro" id="IPR014710">
    <property type="entry name" value="RmlC-like_jellyroll"/>
</dbReference>
<accession>A0A0G3HB47</accession>
<reference evidence="2 3" key="1">
    <citation type="journal article" date="2015" name="Genome Announc.">
        <title>Complete Genome Sequence of the Type Strain Corynebacterium testudinoris DSM 44614, Recovered from Necrotic Lesions in the Mouth of a Tortoise.</title>
        <authorList>
            <person name="Ruckert C."/>
            <person name="Kriete M."/>
            <person name="Jaenicke S."/>
            <person name="Winkler A."/>
            <person name="Tauch A."/>
        </authorList>
    </citation>
    <scope>NUCLEOTIDE SEQUENCE [LARGE SCALE GENOMIC DNA]</scope>
    <source>
        <strain evidence="2 3">DSM 44614</strain>
    </source>
</reference>
<dbReference type="PATRIC" id="fig|136857.5.peg.1688"/>
<evidence type="ECO:0000313" key="2">
    <source>
        <dbReference type="EMBL" id="AKK09128.1"/>
    </source>
</evidence>
<evidence type="ECO:0000259" key="1">
    <source>
        <dbReference type="Pfam" id="PF07883"/>
    </source>
</evidence>
<protein>
    <submittedName>
        <fullName evidence="2">Cupin domain-containing protein</fullName>
    </submittedName>
</protein>
<gene>
    <name evidence="2" type="ORF">CTEST_08490</name>
</gene>
<dbReference type="STRING" id="136857.CTEST_08490"/>
<dbReference type="InterPro" id="IPR013096">
    <property type="entry name" value="Cupin_2"/>
</dbReference>
<dbReference type="KEGG" id="cted:CTEST_08490"/>
<dbReference type="CDD" id="cd02230">
    <property type="entry name" value="cupin_HP0902-like"/>
    <property type="match status" value="1"/>
</dbReference>
<dbReference type="SUPFAM" id="SSF51182">
    <property type="entry name" value="RmlC-like cupins"/>
    <property type="match status" value="1"/>
</dbReference>
<sequence length="139" mass="14874">MAEHSVPTNSPDTFGDASVHDSTGMTVLSLIDAAPSPNPARPRPAVQRLLQGDGANLIVFNFAPGQDLPDHQAAHPITVQCLSGTLDFTTGGETVRLSPGMVVHLRDHIVHRVECPPDASDESNILLLTMLTGERHLRD</sequence>
<dbReference type="AlphaFoldDB" id="A0A0G3HB47"/>